<evidence type="ECO:0000259" key="7">
    <source>
        <dbReference type="Pfam" id="PF24106"/>
    </source>
</evidence>
<feature type="domain" description="EDC4-like protein pdc1 beta-propeller" evidence="7">
    <location>
        <begin position="779"/>
        <end position="935"/>
    </location>
</feature>
<dbReference type="InterPro" id="IPR045152">
    <property type="entry name" value="EDC4-like"/>
</dbReference>
<feature type="region of interest" description="Disordered" evidence="6">
    <location>
        <begin position="1400"/>
        <end position="1535"/>
    </location>
</feature>
<feature type="compositionally biased region" description="Polar residues" evidence="6">
    <location>
        <begin position="34"/>
        <end position="49"/>
    </location>
</feature>
<keyword evidence="9" id="KW-1185">Reference proteome</keyword>
<sequence length="1695" mass="185512">MDGNLPPAPTPPVGGSGSVDLLNLLKFNGKGPQSIHQLHGPSSLSQQYDHQNDHQQRYPSQPQAQTQLQPQAQSPQQSKSQPAEPQMFPITTVASANARIMAPAPVAPDPSGMLAAMMRGEIKDHRNGITSPTPPASSVFNSSPPPDTRAYLLNLLNRPKPGQQDDQQQQQIHPANDSQSQGHHSGIPTPQSQSQQQQQQQQSQSQGHHEIPGSPNSVSRFPIQNSISPVAQNSHSSIPPGYKFDHPAHEQHIPNYGNGNNNNGSANATNNPYYGSDPGAHSNPSHVYGYPGGPGSIHSFTSRDIRDDSPAGSASGSRHVDQPPDRDGHASSATSFQILKKPMSDSQSPQNSMDFVRPGSGTLPIASPSHENRQRDQNVDQTQTPHTNTTESFVGITPINQGYHDGFFDNLPKGITASERPVVATHDSASGVSKPESAASPAHHDMLNSLVEPKPQNMPPQSPVKSSIPMGDRAIAAASVPVSAPTTVKQTDGSKENWIPPQTSKADDIAHISDDDEGLNTASKSGTEDEAVIPGSSDEAVAENWENADPEEDETAATSAEKEEPLVKVYNFPMQPWISITLHEKTEPRPYFRDSAVMEIARLKKDFDQVDRNLYTATSRYMAYGMSKAGGLRVIRQDDGKDAKIFADTKDRIFNVSMSVTGNDDATSKQEVILGTGIGGTVYWAKIWQDDKDLVSGEDHPELNGFALPPISAQEGDAPGGLLRTRARVSSGHPEYFATGRGKYISIIWPSVIMQGDYFKPGYDRVVDSEKLSRDCSLKINTGKAGKDFVFSQDDTVVVSLDKSGRIRFWDIRELVAVREGSDPSAPMPANTHMEITEPLLTLASTPEGEKAWPTSVLLLDKARPFQKRCALRYMIVGMKQNHTLQLWDLALGKPVQEFNLPHSKESDAVCSVIYHPATGMLVIGHPTRNSIYLAHLSAPKYSFKSISQAVYMSRLAAGDSTIPQPDSTAVISGVREYSFGNRGILRSLDILTNPASSPEEKDQTLFELYAMHSKGVTCIFMKQADLGWSKENKVISAINAESAGVITVDKLKTIAPLPSEETRPVFSTARKEASAQGAEDTNHKPSAAASDPPKFRIETKERDTNDGNLTGNEKNERKLRKKKNAPQGEVTLLSNNSAGKAAVKNESAAKAGGSQKGSLNISQDAIEHAVKGMEQRLSHNLSDLMVSSIKNLNSVVDETIRSRDTEFDQRQMKLLDLVSEVLNGNTQKVLGKIIDEQFHESIVPAINQATTNAINSQLSNKLSSHVSSVVQKELQRIIPGVIQQCLHSSLQNPQFVDVLSNKVSNMVTMRVQECQDDFLSNLGPNLAPSFTAMNIQATERVAAEMHERYQDEIDKLNSYRASDRNKIEQLLSLVTRLSDTVSTMAQSQGQFQNEILKLQQRQARDTRFTSASHGNDSPHAMDHSPRGPPSHNMHASPQSSIEHQHQQQQQQLLLHQQSLSQPQMQHQQQHQLQHQLQQQVSIQSQPQHMYKASQSQLVPQPQQQISLSNQGSQQQPQQQLGGGGGVSGNATNNGELVNEYDETLNNNIMAVQSLVNEDKLEAAIVRWLQGGREQEVFAHFWCQLNPAILQNVPPLVQLSVAATVAQNLEPGPLLRAKTAWLDMCVLYLYNNLPTFDAQIKEVTPRIMNLVLASSNKLINRLGGPGSIDPLVPILTTTLSRSRRILDMLNQEVQY</sequence>
<protein>
    <recommendedName>
        <fullName evidence="7">EDC4-like protein pdc1 beta-propeller domain-containing protein</fullName>
    </recommendedName>
</protein>
<reference evidence="8 9" key="1">
    <citation type="journal article" date="2013" name="Fungal Biol.">
        <title>Analysis of microsatellite markers in the genome of the plant pathogen Ceratocystis fimbriata.</title>
        <authorList>
            <person name="Simpson M.C."/>
            <person name="Wilken P.M."/>
            <person name="Coetzee M.P."/>
            <person name="Wingfield M.J."/>
            <person name="Wingfield B.D."/>
        </authorList>
    </citation>
    <scope>NUCLEOTIDE SEQUENCE [LARGE SCALE GENOMIC DNA]</scope>
    <source>
        <strain evidence="8 9">CBS 114723</strain>
    </source>
</reference>
<dbReference type="GO" id="GO:0000932">
    <property type="term" value="C:P-body"/>
    <property type="evidence" value="ECO:0007669"/>
    <property type="project" value="UniProtKB-SubCell"/>
</dbReference>
<comment type="similarity">
    <text evidence="2">Belongs to the WD repeat EDC4 family.</text>
</comment>
<proteinExistence type="inferred from homology"/>
<feature type="region of interest" description="Disordered" evidence="6">
    <location>
        <begin position="481"/>
        <end position="562"/>
    </location>
</feature>
<dbReference type="PANTHER" id="PTHR15598:SF5">
    <property type="entry name" value="ENHANCER OF MRNA-DECAPPING PROTEIN 4"/>
    <property type="match status" value="1"/>
</dbReference>
<reference evidence="8 9" key="2">
    <citation type="journal article" date="2013" name="IMA Fungus">
        <title>IMA Genome-F 1: Ceratocystis fimbriata: Draft nuclear genome sequence for the plant pathogen, Ceratocystis fimbriata.</title>
        <authorList>
            <person name="Wilken P.M."/>
            <person name="Steenkamp E.T."/>
            <person name="Wingfield M.J."/>
            <person name="de Beer Z.W."/>
            <person name="Wingfield B.D."/>
        </authorList>
    </citation>
    <scope>NUCLEOTIDE SEQUENCE [LARGE SCALE GENOMIC DNA]</scope>
    <source>
        <strain evidence="8 9">CBS 114723</strain>
    </source>
</reference>
<feature type="compositionally biased region" description="Basic and acidic residues" evidence="6">
    <location>
        <begin position="318"/>
        <end position="329"/>
    </location>
</feature>
<gene>
    <name evidence="8" type="ORF">CFIMG_006444RA</name>
</gene>
<dbReference type="PANTHER" id="PTHR15598">
    <property type="entry name" value="ENHANCER OF MRNA-DECAPPING PROTEIN 4"/>
    <property type="match status" value="1"/>
</dbReference>
<keyword evidence="4" id="KW-0853">WD repeat</keyword>
<feature type="compositionally biased region" description="Polar residues" evidence="6">
    <location>
        <begin position="379"/>
        <end position="392"/>
    </location>
</feature>
<evidence type="ECO:0000256" key="5">
    <source>
        <dbReference type="ARBA" id="ARBA00022737"/>
    </source>
</evidence>
<feature type="region of interest" description="Disordered" evidence="6">
    <location>
        <begin position="125"/>
        <end position="393"/>
    </location>
</feature>
<evidence type="ECO:0000256" key="1">
    <source>
        <dbReference type="ARBA" id="ARBA00004201"/>
    </source>
</evidence>
<feature type="compositionally biased region" description="Polar residues" evidence="6">
    <location>
        <begin position="214"/>
        <end position="237"/>
    </location>
</feature>
<dbReference type="STRING" id="1035309.A0A2C5WJZ5"/>
<dbReference type="GO" id="GO:0031087">
    <property type="term" value="P:deadenylation-independent decapping of nuclear-transcribed mRNA"/>
    <property type="evidence" value="ECO:0007669"/>
    <property type="project" value="InterPro"/>
</dbReference>
<dbReference type="Proteomes" id="UP000222788">
    <property type="component" value="Unassembled WGS sequence"/>
</dbReference>
<evidence type="ECO:0000313" key="8">
    <source>
        <dbReference type="EMBL" id="PHH49878.1"/>
    </source>
</evidence>
<dbReference type="InterPro" id="IPR036322">
    <property type="entry name" value="WD40_repeat_dom_sf"/>
</dbReference>
<dbReference type="SUPFAM" id="SSF50978">
    <property type="entry name" value="WD40 repeat-like"/>
    <property type="match status" value="1"/>
</dbReference>
<feature type="compositionally biased region" description="Polar residues" evidence="6">
    <location>
        <begin position="344"/>
        <end position="353"/>
    </location>
</feature>
<dbReference type="InterPro" id="IPR015943">
    <property type="entry name" value="WD40/YVTN_repeat-like_dom_sf"/>
</dbReference>
<feature type="compositionally biased region" description="Polar residues" evidence="6">
    <location>
        <begin position="128"/>
        <end position="142"/>
    </location>
</feature>
<feature type="compositionally biased region" description="Low complexity" evidence="6">
    <location>
        <begin position="191"/>
        <end position="206"/>
    </location>
</feature>
<dbReference type="Pfam" id="PF24106">
    <property type="entry name" value="Beta-prop_EDC4L"/>
    <property type="match status" value="1"/>
</dbReference>
<evidence type="ECO:0000313" key="9">
    <source>
        <dbReference type="Proteomes" id="UP000222788"/>
    </source>
</evidence>
<feature type="compositionally biased region" description="Basic and acidic residues" evidence="6">
    <location>
        <begin position="1094"/>
        <end position="1106"/>
    </location>
</feature>
<evidence type="ECO:0000256" key="2">
    <source>
        <dbReference type="ARBA" id="ARBA00009639"/>
    </source>
</evidence>
<comment type="subcellular location">
    <subcellularLocation>
        <location evidence="1">Cytoplasm</location>
        <location evidence="1">P-body</location>
    </subcellularLocation>
</comment>
<dbReference type="InterPro" id="IPR055393">
    <property type="entry name" value="Beta-prop_EDC4L"/>
</dbReference>
<feature type="region of interest" description="Disordered" evidence="6">
    <location>
        <begin position="1062"/>
        <end position="1131"/>
    </location>
</feature>
<feature type="compositionally biased region" description="Low complexity" evidence="6">
    <location>
        <begin position="255"/>
        <end position="271"/>
    </location>
</feature>
<feature type="compositionally biased region" description="Low complexity" evidence="6">
    <location>
        <begin position="1437"/>
        <end position="1520"/>
    </location>
</feature>
<keyword evidence="5" id="KW-0677">Repeat</keyword>
<accession>A0A2C5WJZ5</accession>
<keyword evidence="3" id="KW-0963">Cytoplasm</keyword>
<feature type="compositionally biased region" description="Acidic residues" evidence="6">
    <location>
        <begin position="546"/>
        <end position="555"/>
    </location>
</feature>
<dbReference type="FunFam" id="2.130.10.10:FF:000817">
    <property type="entry name" value="WGS project CABT00000000 data, contig 2.15"/>
    <property type="match status" value="1"/>
</dbReference>
<evidence type="ECO:0000256" key="3">
    <source>
        <dbReference type="ARBA" id="ARBA00022490"/>
    </source>
</evidence>
<feature type="region of interest" description="Disordered" evidence="6">
    <location>
        <begin position="29"/>
        <end position="84"/>
    </location>
</feature>
<feature type="compositionally biased region" description="Low complexity" evidence="6">
    <location>
        <begin position="59"/>
        <end position="84"/>
    </location>
</feature>
<evidence type="ECO:0000256" key="4">
    <source>
        <dbReference type="ARBA" id="ARBA00022574"/>
    </source>
</evidence>
<feature type="compositionally biased region" description="Polar residues" evidence="6">
    <location>
        <begin position="172"/>
        <end position="183"/>
    </location>
</feature>
<comment type="caution">
    <text evidence="8">The sequence shown here is derived from an EMBL/GenBank/DDBJ whole genome shotgun (WGS) entry which is preliminary data.</text>
</comment>
<dbReference type="Gene3D" id="2.130.10.10">
    <property type="entry name" value="YVTN repeat-like/Quinoprotein amine dehydrogenase"/>
    <property type="match status" value="1"/>
</dbReference>
<feature type="compositionally biased region" description="Basic and acidic residues" evidence="6">
    <location>
        <begin position="243"/>
        <end position="252"/>
    </location>
</feature>
<evidence type="ECO:0000256" key="6">
    <source>
        <dbReference type="SAM" id="MobiDB-lite"/>
    </source>
</evidence>
<dbReference type="EMBL" id="APWK03000163">
    <property type="protein sequence ID" value="PHH49878.1"/>
    <property type="molecule type" value="Genomic_DNA"/>
</dbReference>
<organism evidence="8 9">
    <name type="scientific">Ceratocystis fimbriata CBS 114723</name>
    <dbReference type="NCBI Taxonomy" id="1035309"/>
    <lineage>
        <taxon>Eukaryota</taxon>
        <taxon>Fungi</taxon>
        <taxon>Dikarya</taxon>
        <taxon>Ascomycota</taxon>
        <taxon>Pezizomycotina</taxon>
        <taxon>Sordariomycetes</taxon>
        <taxon>Hypocreomycetidae</taxon>
        <taxon>Microascales</taxon>
        <taxon>Ceratocystidaceae</taxon>
        <taxon>Ceratocystis</taxon>
    </lineage>
</organism>
<dbReference type="OrthoDB" id="21128at2759"/>
<name>A0A2C5WJZ5_9PEZI</name>